<keyword evidence="3" id="KW-1185">Reference proteome</keyword>
<feature type="region of interest" description="Disordered" evidence="1">
    <location>
        <begin position="1"/>
        <end position="64"/>
    </location>
</feature>
<feature type="compositionally biased region" description="Polar residues" evidence="1">
    <location>
        <begin position="1"/>
        <end position="21"/>
    </location>
</feature>
<evidence type="ECO:0000256" key="1">
    <source>
        <dbReference type="SAM" id="MobiDB-lite"/>
    </source>
</evidence>
<evidence type="ECO:0000313" key="2">
    <source>
        <dbReference type="EMBL" id="BCZ17928.1"/>
    </source>
</evidence>
<sequence length="64" mass="6530">MTRAESSNGNVAGQLGDSNIPNPFLMNGQPNSLGANANSLPSQSTVNAKDHLANSVNVDGLPKP</sequence>
<name>A0ABM7SIM0_9HELI</name>
<dbReference type="EMBL" id="AP024814">
    <property type="protein sequence ID" value="BCZ17928.1"/>
    <property type="molecule type" value="Genomic_DNA"/>
</dbReference>
<accession>A0ABM7SIM0</accession>
<reference evidence="2 3" key="1">
    <citation type="submission" date="2021-07" db="EMBL/GenBank/DDBJ databases">
        <title>Novel Helicobacter sp. Isolated from a dog.</title>
        <authorList>
            <person name="Rimbara E."/>
            <person name="Suzuki M."/>
        </authorList>
    </citation>
    <scope>NUCLEOTIDE SEQUENCE [LARGE SCALE GENOMIC DNA]</scope>
    <source>
        <strain evidence="3">NHP19-003</strain>
    </source>
</reference>
<gene>
    <name evidence="2" type="ORF">NHP190003_12100</name>
</gene>
<proteinExistence type="predicted"/>
<feature type="compositionally biased region" description="Polar residues" evidence="1">
    <location>
        <begin position="28"/>
        <end position="47"/>
    </location>
</feature>
<organism evidence="2 3">
    <name type="scientific">Helicobacter gastrocanis</name>
    <dbReference type="NCBI Taxonomy" id="2849641"/>
    <lineage>
        <taxon>Bacteria</taxon>
        <taxon>Pseudomonadati</taxon>
        <taxon>Campylobacterota</taxon>
        <taxon>Epsilonproteobacteria</taxon>
        <taxon>Campylobacterales</taxon>
        <taxon>Helicobacteraceae</taxon>
        <taxon>Helicobacter</taxon>
    </lineage>
</organism>
<dbReference type="Proteomes" id="UP000826775">
    <property type="component" value="Chromosome"/>
</dbReference>
<evidence type="ECO:0000313" key="3">
    <source>
        <dbReference type="Proteomes" id="UP000826775"/>
    </source>
</evidence>
<protein>
    <submittedName>
        <fullName evidence="2">Uncharacterized protein</fullName>
    </submittedName>
</protein>